<dbReference type="InterPro" id="IPR000189">
    <property type="entry name" value="Transglyc_AS"/>
</dbReference>
<dbReference type="Gene3D" id="1.10.530.10">
    <property type="match status" value="1"/>
</dbReference>
<comment type="caution">
    <text evidence="4">The sequence shown here is derived from an EMBL/GenBank/DDBJ whole genome shotgun (WGS) entry which is preliminary data.</text>
</comment>
<dbReference type="GO" id="GO:0008933">
    <property type="term" value="F:peptidoglycan lytic transglycosylase activity"/>
    <property type="evidence" value="ECO:0007669"/>
    <property type="project" value="InterPro"/>
</dbReference>
<evidence type="ECO:0000256" key="1">
    <source>
        <dbReference type="ARBA" id="ARBA00007734"/>
    </source>
</evidence>
<proteinExistence type="inferred from homology"/>
<dbReference type="SUPFAM" id="SSF53955">
    <property type="entry name" value="Lysozyme-like"/>
    <property type="match status" value="1"/>
</dbReference>
<feature type="region of interest" description="Disordered" evidence="2">
    <location>
        <begin position="50"/>
        <end position="98"/>
    </location>
</feature>
<comment type="similarity">
    <text evidence="1">Belongs to the transglycosylase Slt family.</text>
</comment>
<dbReference type="InterPro" id="IPR023346">
    <property type="entry name" value="Lysozyme-like_dom_sf"/>
</dbReference>
<gene>
    <name evidence="4" type="ORF">GLW04_17690</name>
</gene>
<dbReference type="GO" id="GO:0016020">
    <property type="term" value="C:membrane"/>
    <property type="evidence" value="ECO:0007669"/>
    <property type="project" value="InterPro"/>
</dbReference>
<dbReference type="Pfam" id="PF01464">
    <property type="entry name" value="SLT"/>
    <property type="match status" value="1"/>
</dbReference>
<evidence type="ECO:0000313" key="4">
    <source>
        <dbReference type="EMBL" id="MYL21735.1"/>
    </source>
</evidence>
<dbReference type="PANTHER" id="PTHR37423:SF2">
    <property type="entry name" value="MEMBRANE-BOUND LYTIC MUREIN TRANSGLYCOSYLASE C"/>
    <property type="match status" value="1"/>
</dbReference>
<feature type="compositionally biased region" description="Polar residues" evidence="2">
    <location>
        <begin position="50"/>
        <end position="61"/>
    </location>
</feature>
<accession>A0A845DZ72</accession>
<evidence type="ECO:0000259" key="3">
    <source>
        <dbReference type="Pfam" id="PF01464"/>
    </source>
</evidence>
<dbReference type="Proteomes" id="UP000460949">
    <property type="component" value="Unassembled WGS sequence"/>
</dbReference>
<reference evidence="4 5" key="1">
    <citation type="submission" date="2019-11" db="EMBL/GenBank/DDBJ databases">
        <title>Genome sequences of 17 halophilic strains isolated from different environments.</title>
        <authorList>
            <person name="Furrow R.E."/>
        </authorList>
    </citation>
    <scope>NUCLEOTIDE SEQUENCE [LARGE SCALE GENOMIC DNA]</scope>
    <source>
        <strain evidence="4 5">22511_23_Filter</strain>
    </source>
</reference>
<dbReference type="AlphaFoldDB" id="A0A845DZ72"/>
<dbReference type="InterPro" id="IPR008258">
    <property type="entry name" value="Transglycosylase_SLT_dom_1"/>
</dbReference>
<name>A0A845DZ72_9BACI</name>
<dbReference type="CDD" id="cd00254">
    <property type="entry name" value="LT-like"/>
    <property type="match status" value="1"/>
</dbReference>
<feature type="domain" description="Transglycosylase SLT" evidence="3">
    <location>
        <begin position="96"/>
        <end position="203"/>
    </location>
</feature>
<dbReference type="GO" id="GO:0000270">
    <property type="term" value="P:peptidoglycan metabolic process"/>
    <property type="evidence" value="ECO:0007669"/>
    <property type="project" value="InterPro"/>
</dbReference>
<dbReference type="PROSITE" id="PS00922">
    <property type="entry name" value="TRANSGLYCOSYLASE"/>
    <property type="match status" value="1"/>
</dbReference>
<evidence type="ECO:0000313" key="5">
    <source>
        <dbReference type="Proteomes" id="UP000460949"/>
    </source>
</evidence>
<dbReference type="RefSeq" id="WP_160839678.1">
    <property type="nucleotide sequence ID" value="NZ_WMET01000006.1"/>
</dbReference>
<dbReference type="EMBL" id="WMET01000006">
    <property type="protein sequence ID" value="MYL21735.1"/>
    <property type="molecule type" value="Genomic_DNA"/>
</dbReference>
<organism evidence="4 5">
    <name type="scientific">Halobacillus litoralis</name>
    <dbReference type="NCBI Taxonomy" id="45668"/>
    <lineage>
        <taxon>Bacteria</taxon>
        <taxon>Bacillati</taxon>
        <taxon>Bacillota</taxon>
        <taxon>Bacilli</taxon>
        <taxon>Bacillales</taxon>
        <taxon>Bacillaceae</taxon>
        <taxon>Halobacillus</taxon>
    </lineage>
</organism>
<evidence type="ECO:0000256" key="2">
    <source>
        <dbReference type="SAM" id="MobiDB-lite"/>
    </source>
</evidence>
<protein>
    <submittedName>
        <fullName evidence="4">Transglycosylase SLT domain-containing protein</fullName>
    </submittedName>
</protein>
<sequence>MDINRLQWMMQMQSVSSFITSQQKNQGQALQGLSFQDLFQAAVSRTLASGVSPVQTSTDSLHLNGAGRIPASPVPTAPAQPASMGKTESPPSLDGLISKASSRYGVDERLIRSVIQTESNFDADVVSHAGAQGLMQLMPATARGLGVENPFDPEQNIMGGTKYLKQMLDRYNDDPSLALAAYNAGPGNVDKFGGIPPFRETENYVSKVLGRV</sequence>
<dbReference type="PANTHER" id="PTHR37423">
    <property type="entry name" value="SOLUBLE LYTIC MUREIN TRANSGLYCOSYLASE-RELATED"/>
    <property type="match status" value="1"/>
</dbReference>